<evidence type="ECO:0000313" key="2">
    <source>
        <dbReference type="EMBL" id="SFL87042.1"/>
    </source>
</evidence>
<dbReference type="AlphaFoldDB" id="A0A1I4L7Q7"/>
<name>A0A1I4L7Q7_9ACTN</name>
<organism evidence="2 3">
    <name type="scientific">Streptomyces pini</name>
    <dbReference type="NCBI Taxonomy" id="1520580"/>
    <lineage>
        <taxon>Bacteria</taxon>
        <taxon>Bacillati</taxon>
        <taxon>Actinomycetota</taxon>
        <taxon>Actinomycetes</taxon>
        <taxon>Kitasatosporales</taxon>
        <taxon>Streptomycetaceae</taxon>
        <taxon>Streptomyces</taxon>
    </lineage>
</organism>
<accession>A0A1I4L7Q7</accession>
<feature type="compositionally biased region" description="Pro residues" evidence="1">
    <location>
        <begin position="117"/>
        <end position="129"/>
    </location>
</feature>
<keyword evidence="3" id="KW-1185">Reference proteome</keyword>
<feature type="region of interest" description="Disordered" evidence="1">
    <location>
        <begin position="111"/>
        <end position="153"/>
    </location>
</feature>
<evidence type="ECO:0008006" key="4">
    <source>
        <dbReference type="Google" id="ProtNLM"/>
    </source>
</evidence>
<dbReference type="EMBL" id="FOSG01000030">
    <property type="protein sequence ID" value="SFL87042.1"/>
    <property type="molecule type" value="Genomic_DNA"/>
</dbReference>
<dbReference type="Proteomes" id="UP000198928">
    <property type="component" value="Unassembled WGS sequence"/>
</dbReference>
<evidence type="ECO:0000313" key="3">
    <source>
        <dbReference type="Proteomes" id="UP000198928"/>
    </source>
</evidence>
<protein>
    <recommendedName>
        <fullName evidence="4">DUF4034 domain-containing protein</fullName>
    </recommendedName>
</protein>
<proteinExistence type="predicted"/>
<reference evidence="3" key="1">
    <citation type="submission" date="2016-10" db="EMBL/GenBank/DDBJ databases">
        <authorList>
            <person name="Varghese N."/>
            <person name="Submissions S."/>
        </authorList>
    </citation>
    <scope>NUCLEOTIDE SEQUENCE [LARGE SCALE GENOMIC DNA]</scope>
    <source>
        <strain evidence="3">PL19</strain>
    </source>
</reference>
<dbReference type="RefSeq" id="WP_093852347.1">
    <property type="nucleotide sequence ID" value="NZ_FOSG01000030.1"/>
</dbReference>
<dbReference type="OrthoDB" id="3284019at2"/>
<sequence length="404" mass="43967">MEALLFLIATAAVVGLLIVPAVRRRRALTGSGGSPGIRIAGDPDRYGLVPPERLDVRLPGPDPELVEALEETQRTQDWRPVARLLALTGDDWELRWQRVQSLAGAAAVELARSRTAPAPPEASEPPAEPAPSADQALSLDKERPPAPAPAPDARWLRNWRTTSPRDAGCAQVYAQFLVWQALGDTGSADRRIILEEAREIAREAIRLAPADPTAYITDLFAARALGVRRPEFEERWEEVRRRAPHHMGAHLVALPYWSARGHGSKEDAYAFAQRAAGEAPEGSLLPALPLFAVYDHLPEANMVSGLYRSAVVEQAIEGARYALHHARADHPVAPHVRHLLLCFLVRAERYAQALEQVRAVDGYVGALPWVDGGDPVAEYSAYRALAVAGYESLGGDAAHTPPAH</sequence>
<evidence type="ECO:0000256" key="1">
    <source>
        <dbReference type="SAM" id="MobiDB-lite"/>
    </source>
</evidence>
<gene>
    <name evidence="2" type="ORF">SAMN05192584_13027</name>
</gene>